<evidence type="ECO:0000256" key="1">
    <source>
        <dbReference type="SAM" id="MobiDB-lite"/>
    </source>
</evidence>
<reference evidence="3" key="2">
    <citation type="journal article" date="2021" name="Microbiome">
        <title>Successional dynamics and alternative stable states in a saline activated sludge microbial community over 9 years.</title>
        <authorList>
            <person name="Wang Y."/>
            <person name="Ye J."/>
            <person name="Ju F."/>
            <person name="Liu L."/>
            <person name="Boyd J.A."/>
            <person name="Deng Y."/>
            <person name="Parks D.H."/>
            <person name="Jiang X."/>
            <person name="Yin X."/>
            <person name="Woodcroft B.J."/>
            <person name="Tyson G.W."/>
            <person name="Hugenholtz P."/>
            <person name="Polz M.F."/>
            <person name="Zhang T."/>
        </authorList>
    </citation>
    <scope>NUCLEOTIDE SEQUENCE</scope>
    <source>
        <strain evidence="3">HKST-UBA15</strain>
    </source>
</reference>
<evidence type="ECO:0000313" key="3">
    <source>
        <dbReference type="EMBL" id="MCA9380385.1"/>
    </source>
</evidence>
<keyword evidence="2" id="KW-1133">Transmembrane helix</keyword>
<feature type="region of interest" description="Disordered" evidence="1">
    <location>
        <begin position="1"/>
        <end position="46"/>
    </location>
</feature>
<evidence type="ECO:0000256" key="2">
    <source>
        <dbReference type="SAM" id="Phobius"/>
    </source>
</evidence>
<proteinExistence type="predicted"/>
<evidence type="ECO:0000313" key="4">
    <source>
        <dbReference type="Proteomes" id="UP000745577"/>
    </source>
</evidence>
<feature type="compositionally biased region" description="Polar residues" evidence="1">
    <location>
        <begin position="1"/>
        <end position="13"/>
    </location>
</feature>
<name>A0A955I7W6_9BACT</name>
<protein>
    <submittedName>
        <fullName evidence="3">Uncharacterized protein</fullName>
    </submittedName>
</protein>
<sequence>MDTSFGNDNTADNSVPEPITEPMVKPPVENSSDPDSDNHFDDANVMNLNTTGNKLEKKIEIEKTKKPESKALEDVFKQSFEENKDKSKKGVNQYLYYLIIFVIILVGLLFIRQLSLQRQINELKTDLAVTIVPNQTDATLTPTIVKGIQTTKPEEFQEIDGEVEINLAVESISKISVKIFDDNGVEVGNFTKNDIELVDN</sequence>
<organism evidence="3 4">
    <name type="scientific">Candidatus Dojkabacteria bacterium</name>
    <dbReference type="NCBI Taxonomy" id="2099670"/>
    <lineage>
        <taxon>Bacteria</taxon>
        <taxon>Candidatus Dojkabacteria</taxon>
    </lineage>
</organism>
<accession>A0A955I7W6</accession>
<comment type="caution">
    <text evidence="3">The sequence shown here is derived from an EMBL/GenBank/DDBJ whole genome shotgun (WGS) entry which is preliminary data.</text>
</comment>
<dbReference type="EMBL" id="JAGQLL010000053">
    <property type="protein sequence ID" value="MCA9380385.1"/>
    <property type="molecule type" value="Genomic_DNA"/>
</dbReference>
<keyword evidence="2" id="KW-0812">Transmembrane</keyword>
<dbReference type="AlphaFoldDB" id="A0A955I7W6"/>
<reference evidence="3" key="1">
    <citation type="submission" date="2020-04" db="EMBL/GenBank/DDBJ databases">
        <authorList>
            <person name="Zhang T."/>
        </authorList>
    </citation>
    <scope>NUCLEOTIDE SEQUENCE</scope>
    <source>
        <strain evidence="3">HKST-UBA15</strain>
    </source>
</reference>
<feature type="transmembrane region" description="Helical" evidence="2">
    <location>
        <begin position="94"/>
        <end position="111"/>
    </location>
</feature>
<feature type="non-terminal residue" evidence="3">
    <location>
        <position position="200"/>
    </location>
</feature>
<dbReference type="Proteomes" id="UP000745577">
    <property type="component" value="Unassembled WGS sequence"/>
</dbReference>
<gene>
    <name evidence="3" type="ORF">KC675_04365</name>
</gene>
<keyword evidence="2" id="KW-0472">Membrane</keyword>